<comment type="caution">
    <text evidence="1">The sequence shown here is derived from an EMBL/GenBank/DDBJ whole genome shotgun (WGS) entry which is preliminary data.</text>
</comment>
<dbReference type="Proteomes" id="UP000326169">
    <property type="component" value="Unassembled WGS sequence"/>
</dbReference>
<dbReference type="EMBL" id="BIMW01000151">
    <property type="protein sequence ID" value="GCE95859.1"/>
    <property type="molecule type" value="Genomic_DNA"/>
</dbReference>
<sequence>MSTSPQPPKYVSDLMELYGSSYGKIVDSGVFYDILEPEVDLEKVGFDHLRKFVGPKFFEPNELGWRRGWQLLYRRPEGEPGNIVKEFEDVYDILERVLERFLNPLGGNDYETAPLKLAIAFDSPEVTDLRIYQIHDEDILNGRLIISRRANGETTTLIFICD</sequence>
<dbReference type="GeneID" id="301684704"/>
<accession>A0A5M3TE84</accession>
<name>A0A5M3TE84_LIMPL</name>
<keyword evidence="2" id="KW-1185">Reference proteome</keyword>
<reference evidence="1 2" key="1">
    <citation type="journal article" date="2019" name="J Genomics">
        <title>The Draft Genome of a Hydrogen-producing Cyanobacterium, Arthrospira platensis NIES-46.</title>
        <authorList>
            <person name="Suzuki S."/>
            <person name="Yamaguchi H."/>
            <person name="Kawachi M."/>
        </authorList>
    </citation>
    <scope>NUCLEOTIDE SEQUENCE [LARGE SCALE GENOMIC DNA]</scope>
    <source>
        <strain evidence="1 2">NIES-46</strain>
    </source>
</reference>
<organism evidence="1 2">
    <name type="scientific">Limnospira platensis NIES-46</name>
    <dbReference type="NCBI Taxonomy" id="1236695"/>
    <lineage>
        <taxon>Bacteria</taxon>
        <taxon>Bacillati</taxon>
        <taxon>Cyanobacteriota</taxon>
        <taxon>Cyanophyceae</taxon>
        <taxon>Oscillatoriophycideae</taxon>
        <taxon>Oscillatoriales</taxon>
        <taxon>Sirenicapillariaceae</taxon>
        <taxon>Limnospira</taxon>
    </lineage>
</organism>
<evidence type="ECO:0000313" key="2">
    <source>
        <dbReference type="Proteomes" id="UP000326169"/>
    </source>
</evidence>
<dbReference type="RefSeq" id="WP_014274765.1">
    <property type="nucleotide sequence ID" value="NZ_BIMW01000151.1"/>
</dbReference>
<gene>
    <name evidence="1" type="ORF">NIES46_39250</name>
</gene>
<proteinExistence type="predicted"/>
<protein>
    <submittedName>
        <fullName evidence="1">Uncharacterized protein</fullName>
    </submittedName>
</protein>
<evidence type="ECO:0000313" key="1">
    <source>
        <dbReference type="EMBL" id="GCE95859.1"/>
    </source>
</evidence>